<keyword evidence="1" id="KW-0732">Signal</keyword>
<dbReference type="Pfam" id="PF13372">
    <property type="entry name" value="Alginate_exp"/>
    <property type="match status" value="1"/>
</dbReference>
<keyword evidence="4" id="KW-1185">Reference proteome</keyword>
<dbReference type="EMBL" id="CP100390">
    <property type="protein sequence ID" value="UZE95705.1"/>
    <property type="molecule type" value="Genomic_DNA"/>
</dbReference>
<evidence type="ECO:0000259" key="2">
    <source>
        <dbReference type="Pfam" id="PF13372"/>
    </source>
</evidence>
<organism evidence="3 4">
    <name type="scientific">Alkalimarinus alittae</name>
    <dbReference type="NCBI Taxonomy" id="2961619"/>
    <lineage>
        <taxon>Bacteria</taxon>
        <taxon>Pseudomonadati</taxon>
        <taxon>Pseudomonadota</taxon>
        <taxon>Gammaproteobacteria</taxon>
        <taxon>Alteromonadales</taxon>
        <taxon>Alteromonadaceae</taxon>
        <taxon>Alkalimarinus</taxon>
    </lineage>
</organism>
<dbReference type="Proteomes" id="UP001163739">
    <property type="component" value="Chromosome"/>
</dbReference>
<accession>A0ABY6N0T2</accession>
<evidence type="ECO:0000313" key="4">
    <source>
        <dbReference type="Proteomes" id="UP001163739"/>
    </source>
</evidence>
<evidence type="ECO:0000313" key="3">
    <source>
        <dbReference type="EMBL" id="UZE95705.1"/>
    </source>
</evidence>
<proteinExistence type="predicted"/>
<dbReference type="InterPro" id="IPR023614">
    <property type="entry name" value="Porin_dom_sf"/>
</dbReference>
<feature type="signal peptide" evidence="1">
    <location>
        <begin position="1"/>
        <end position="22"/>
    </location>
</feature>
<reference evidence="3" key="1">
    <citation type="submission" date="2022-06" db="EMBL/GenBank/DDBJ databases">
        <title>Alkalimarinus sp. nov., isolated from gut of a Alitta virens.</title>
        <authorList>
            <person name="Yang A.I."/>
            <person name="Shin N.-R."/>
        </authorList>
    </citation>
    <scope>NUCLEOTIDE SEQUENCE</scope>
    <source>
        <strain evidence="3">A2M4</strain>
    </source>
</reference>
<evidence type="ECO:0000256" key="1">
    <source>
        <dbReference type="SAM" id="SignalP"/>
    </source>
</evidence>
<name>A0ABY6N0T2_9ALTE</name>
<gene>
    <name evidence="3" type="ORF">NKI27_16830</name>
</gene>
<sequence length="388" mass="42673">MKQKLTLSALAIAIASTSTAFAAEQATTFEEAMTGGEASLSFRYRYEFVDQDGFNKDTNSSTLKTRLNYKTQQYQNATAFIEFDNNTEVLSGYSFGDAGKPTVADPKYTEVNQAYVDYAAPIDTLVRFGRQRINLDNQRFVGGVAWRQNEQTYDAFTLVNTAIPDTTVILTNITNVNNILGDNINGENHQVLNIHNKSLPFGSFSAYAYLLEDISDTYGARFAGKTDLDSLSLLYTLEYATQETDNAASKEADYYIAEFGADIEGITAKVGYEVLASDDGTYGFSTPLATKHKFNGWADKFLATPDDGLEDLYLTVSTKLAGPSIALTYHKFDANEGSTDYGDEIDLAISQDFADRYNVLLKGAAYSQGDTGTPTDTTKVWLQLSAKF</sequence>
<dbReference type="InterPro" id="IPR025388">
    <property type="entry name" value="Alginate_export_dom"/>
</dbReference>
<feature type="domain" description="Alginate export" evidence="2">
    <location>
        <begin position="40"/>
        <end position="158"/>
    </location>
</feature>
<dbReference type="Gene3D" id="2.40.160.10">
    <property type="entry name" value="Porin"/>
    <property type="match status" value="1"/>
</dbReference>
<protein>
    <submittedName>
        <fullName evidence="3">Alginate export family protein</fullName>
    </submittedName>
</protein>
<feature type="chain" id="PRO_5045386600" evidence="1">
    <location>
        <begin position="23"/>
        <end position="388"/>
    </location>
</feature>
<dbReference type="RefSeq" id="WP_265047195.1">
    <property type="nucleotide sequence ID" value="NZ_CP100390.1"/>
</dbReference>